<dbReference type="InterPro" id="IPR039426">
    <property type="entry name" value="TonB-dep_rcpt-like"/>
</dbReference>
<dbReference type="PANTHER" id="PTHR30069">
    <property type="entry name" value="TONB-DEPENDENT OUTER MEMBRANE RECEPTOR"/>
    <property type="match status" value="1"/>
</dbReference>
<dbReference type="Proteomes" id="UP001606303">
    <property type="component" value="Unassembled WGS sequence"/>
</dbReference>
<evidence type="ECO:0000259" key="13">
    <source>
        <dbReference type="Pfam" id="PF00593"/>
    </source>
</evidence>
<dbReference type="Gene3D" id="2.40.170.20">
    <property type="entry name" value="TonB-dependent receptor, beta-barrel domain"/>
    <property type="match status" value="1"/>
</dbReference>
<dbReference type="InterPro" id="IPR036942">
    <property type="entry name" value="Beta-barrel_TonB_sf"/>
</dbReference>
<comment type="similarity">
    <text evidence="2 11 12">Belongs to the TonB-dependent receptor family.</text>
</comment>
<name>A0ABW7GUA5_9BURK</name>
<proteinExistence type="inferred from homology"/>
<dbReference type="RefSeq" id="WP_394381212.1">
    <property type="nucleotide sequence ID" value="NZ_JBIGIB010000001.1"/>
</dbReference>
<organism evidence="15 16">
    <name type="scientific">Pelomonas baiyunensis</name>
    <dbReference type="NCBI Taxonomy" id="3299026"/>
    <lineage>
        <taxon>Bacteria</taxon>
        <taxon>Pseudomonadati</taxon>
        <taxon>Pseudomonadota</taxon>
        <taxon>Betaproteobacteria</taxon>
        <taxon>Burkholderiales</taxon>
        <taxon>Sphaerotilaceae</taxon>
        <taxon>Roseateles</taxon>
    </lineage>
</organism>
<feature type="domain" description="TonB-dependent receptor-like beta-barrel" evidence="13">
    <location>
        <begin position="274"/>
        <end position="628"/>
    </location>
</feature>
<dbReference type="Pfam" id="PF00593">
    <property type="entry name" value="TonB_dep_Rec_b-barrel"/>
    <property type="match status" value="1"/>
</dbReference>
<dbReference type="Gene3D" id="2.170.130.10">
    <property type="entry name" value="TonB-dependent receptor, plug domain"/>
    <property type="match status" value="1"/>
</dbReference>
<reference evidence="15 16" key="1">
    <citation type="submission" date="2024-08" db="EMBL/GenBank/DDBJ databases">
        <authorList>
            <person name="Lu H."/>
        </authorList>
    </citation>
    <scope>NUCLEOTIDE SEQUENCE [LARGE SCALE GENOMIC DNA]</scope>
    <source>
        <strain evidence="15 16">BYS87W</strain>
    </source>
</reference>
<dbReference type="InterPro" id="IPR037066">
    <property type="entry name" value="Plug_dom_sf"/>
</dbReference>
<evidence type="ECO:0000256" key="5">
    <source>
        <dbReference type="ARBA" id="ARBA00022692"/>
    </source>
</evidence>
<keyword evidence="3 11" id="KW-0813">Transport</keyword>
<evidence type="ECO:0000256" key="7">
    <source>
        <dbReference type="ARBA" id="ARBA00023077"/>
    </source>
</evidence>
<gene>
    <name evidence="15" type="ORF">ACG01O_02900</name>
</gene>
<evidence type="ECO:0000256" key="12">
    <source>
        <dbReference type="RuleBase" id="RU003357"/>
    </source>
</evidence>
<dbReference type="PANTHER" id="PTHR30069:SF29">
    <property type="entry name" value="HEMOGLOBIN AND HEMOGLOBIN-HAPTOGLOBIN-BINDING PROTEIN 1-RELATED"/>
    <property type="match status" value="1"/>
</dbReference>
<keyword evidence="9 15" id="KW-0675">Receptor</keyword>
<evidence type="ECO:0000313" key="15">
    <source>
        <dbReference type="EMBL" id="MFG6465550.1"/>
    </source>
</evidence>
<dbReference type="SUPFAM" id="SSF56935">
    <property type="entry name" value="Porins"/>
    <property type="match status" value="1"/>
</dbReference>
<evidence type="ECO:0000256" key="9">
    <source>
        <dbReference type="ARBA" id="ARBA00023170"/>
    </source>
</evidence>
<dbReference type="InterPro" id="IPR000531">
    <property type="entry name" value="Beta-barrel_TonB"/>
</dbReference>
<evidence type="ECO:0000259" key="14">
    <source>
        <dbReference type="Pfam" id="PF07715"/>
    </source>
</evidence>
<keyword evidence="6" id="KW-0732">Signal</keyword>
<keyword evidence="8 11" id="KW-0472">Membrane</keyword>
<dbReference type="InterPro" id="IPR012910">
    <property type="entry name" value="Plug_dom"/>
</dbReference>
<evidence type="ECO:0000256" key="3">
    <source>
        <dbReference type="ARBA" id="ARBA00022448"/>
    </source>
</evidence>
<evidence type="ECO:0000256" key="8">
    <source>
        <dbReference type="ARBA" id="ARBA00023136"/>
    </source>
</evidence>
<evidence type="ECO:0000256" key="10">
    <source>
        <dbReference type="ARBA" id="ARBA00023237"/>
    </source>
</evidence>
<accession>A0ABW7GUA5</accession>
<evidence type="ECO:0000256" key="11">
    <source>
        <dbReference type="PROSITE-ProRule" id="PRU01360"/>
    </source>
</evidence>
<dbReference type="PROSITE" id="PS52016">
    <property type="entry name" value="TONB_DEPENDENT_REC_3"/>
    <property type="match status" value="1"/>
</dbReference>
<evidence type="ECO:0000256" key="2">
    <source>
        <dbReference type="ARBA" id="ARBA00009810"/>
    </source>
</evidence>
<evidence type="ECO:0000313" key="16">
    <source>
        <dbReference type="Proteomes" id="UP001606303"/>
    </source>
</evidence>
<evidence type="ECO:0000256" key="6">
    <source>
        <dbReference type="ARBA" id="ARBA00022729"/>
    </source>
</evidence>
<keyword evidence="10 11" id="KW-0998">Cell outer membrane</keyword>
<keyword evidence="7 12" id="KW-0798">TonB box</keyword>
<keyword evidence="4 11" id="KW-1134">Transmembrane beta strand</keyword>
<dbReference type="EMBL" id="JBIGIB010000001">
    <property type="protein sequence ID" value="MFG6465550.1"/>
    <property type="molecule type" value="Genomic_DNA"/>
</dbReference>
<dbReference type="Pfam" id="PF07715">
    <property type="entry name" value="Plug"/>
    <property type="match status" value="1"/>
</dbReference>
<protein>
    <submittedName>
        <fullName evidence="15">TonB-dependent receptor plug domain-containing protein</fullName>
    </submittedName>
</protein>
<comment type="subcellular location">
    <subcellularLocation>
        <location evidence="1 11">Cell outer membrane</location>
        <topology evidence="1 11">Multi-pass membrane protein</topology>
    </subcellularLocation>
</comment>
<sequence length="663" mass="73015">MAAALLISSAAAAQTPDTGLPAPAVTGVAAPEAAELPSLEDLLRTERRGAAADVAVSTASRQAQSADLAPAVTRVVTRQDITRLGLRNLGDVLRLMPGLEVREDGEVSRVAVRGVAPGDFNGRVLFLLDGLRLNDNIYDAGPANREFFVDVGLIERVEFTPGPGSALYGGNALLGVINIVTRHADTLAGPQGQVSFAPRGQVATRLSYGQRLDSGAEWTAAFSSEHEPHPGLQFGEPQEYHAQLLPLEWDRVQRWSVGARASGWTARVGEVWRDRGTYSFLPNSGDITGSVNAMRERYAQTGWEGTAGDWDLHLGVAWQESRYRADQADDTTQDLRTSRFEALGRWWLAELRLARSWGGDAGNSHTTTFGMDWQRDKTQRFRYELIGDPPSDENYAAQRLGFYLQDEWRLAERQRLVLGVRQDGVHGGESSWNPRAAWVWSPVPGQSLKVMWGTAFRAPNRFEQALNESARADPLRPERLRTLEVAWQGRIPGLEGWSWQGSWFTSHLTNLIERGRAQPFANTAVAQSRGAELGVQGQWGKGWQLQLSALGQHNRAADGSRQAYSPARTLKWMLQVPLADTGLRLSLNGWATSERQGDERLPGYAQTRAHLLWQPSRRWDVFVGADNVGGRAYSESSGAGYAAPRRLEGTRWQAGVTWRGDAP</sequence>
<keyword evidence="16" id="KW-1185">Reference proteome</keyword>
<evidence type="ECO:0000256" key="4">
    <source>
        <dbReference type="ARBA" id="ARBA00022452"/>
    </source>
</evidence>
<feature type="domain" description="TonB-dependent receptor plug" evidence="14">
    <location>
        <begin position="69"/>
        <end position="176"/>
    </location>
</feature>
<evidence type="ECO:0000256" key="1">
    <source>
        <dbReference type="ARBA" id="ARBA00004571"/>
    </source>
</evidence>
<keyword evidence="5 11" id="KW-0812">Transmembrane</keyword>
<comment type="caution">
    <text evidence="15">The sequence shown here is derived from an EMBL/GenBank/DDBJ whole genome shotgun (WGS) entry which is preliminary data.</text>
</comment>